<comment type="caution">
    <text evidence="2">The sequence shown here is derived from an EMBL/GenBank/DDBJ whole genome shotgun (WGS) entry which is preliminary data.</text>
</comment>
<dbReference type="RefSeq" id="WP_408791380.1">
    <property type="nucleotide sequence ID" value="NZ_JBGWTT010000011.1"/>
</dbReference>
<keyword evidence="1" id="KW-0812">Transmembrane</keyword>
<reference evidence="2" key="2">
    <citation type="submission" date="2020-01" db="EMBL/GenBank/DDBJ databases">
        <authorList>
            <consortium name="NCBI Pathogen Detection Project"/>
        </authorList>
    </citation>
    <scope>NUCLEOTIDE SEQUENCE</scope>
    <source>
        <strain evidence="2">OLC2673_Aeromonas</strain>
    </source>
</reference>
<proteinExistence type="predicted"/>
<dbReference type="EMBL" id="DACTUL010000012">
    <property type="protein sequence ID" value="HAT6344243.1"/>
    <property type="molecule type" value="Genomic_DNA"/>
</dbReference>
<reference evidence="2" key="1">
    <citation type="journal article" date="2018" name="Genome Biol.">
        <title>SKESA: strategic k-mer extension for scrupulous assemblies.</title>
        <authorList>
            <person name="Souvorov A."/>
            <person name="Agarwala R."/>
            <person name="Lipman D.J."/>
        </authorList>
    </citation>
    <scope>NUCLEOTIDE SEQUENCE</scope>
    <source>
        <strain evidence="2">OLC2673_Aeromonas</strain>
    </source>
</reference>
<keyword evidence="1" id="KW-1133">Transmembrane helix</keyword>
<evidence type="ECO:0000313" key="3">
    <source>
        <dbReference type="Proteomes" id="UP000859505"/>
    </source>
</evidence>
<dbReference type="Proteomes" id="UP000859505">
    <property type="component" value="Unassembled WGS sequence"/>
</dbReference>
<dbReference type="AlphaFoldDB" id="A0AAD3YK97"/>
<feature type="transmembrane region" description="Helical" evidence="1">
    <location>
        <begin position="7"/>
        <end position="38"/>
    </location>
</feature>
<protein>
    <submittedName>
        <fullName evidence="2">Uncharacterized protein</fullName>
    </submittedName>
</protein>
<evidence type="ECO:0000256" key="1">
    <source>
        <dbReference type="SAM" id="Phobius"/>
    </source>
</evidence>
<feature type="transmembrane region" description="Helical" evidence="1">
    <location>
        <begin position="58"/>
        <end position="75"/>
    </location>
</feature>
<name>A0AAD3YK97_AERHY</name>
<sequence>MKVMVFYILYSILGSFIMFLGVLSIRTMISFIDGFIYYHGNISMAYSSVEFMSDLKLSMFWGVGVGVVTYLYKRFGRYQ</sequence>
<keyword evidence="1" id="KW-0472">Membrane</keyword>
<accession>A0AAD3YK97</accession>
<organism evidence="2 3">
    <name type="scientific">Aeromonas hydrophila</name>
    <dbReference type="NCBI Taxonomy" id="644"/>
    <lineage>
        <taxon>Bacteria</taxon>
        <taxon>Pseudomonadati</taxon>
        <taxon>Pseudomonadota</taxon>
        <taxon>Gammaproteobacteria</taxon>
        <taxon>Aeromonadales</taxon>
        <taxon>Aeromonadaceae</taxon>
        <taxon>Aeromonas</taxon>
    </lineage>
</organism>
<evidence type="ECO:0000313" key="2">
    <source>
        <dbReference type="EMBL" id="HAT6344243.1"/>
    </source>
</evidence>
<gene>
    <name evidence="2" type="ORF">JAJ28_001966</name>
</gene>